<sequence length="190" mass="21996">MVFNYCPSCGTKRENQSMVCQECQFVFPETEEVQEELIDSSTREWRSYSKGIRSSTIFSIVSYVTNILFVLCYVWMYFVCREMLERGEFELLQITLSVIVAILFYIPSALVYYRQGGYAFWISAGFNILFIVPSVGLFLQFKSFYNEVGYMAEGFTTLIFVAMAPVVFASLMTISHIIIISIRFINKKTQ</sequence>
<dbReference type="EMBL" id="JAGKSQ010000001">
    <property type="protein sequence ID" value="MBP3950090.1"/>
    <property type="molecule type" value="Genomic_DNA"/>
</dbReference>
<name>A0A940WPE8_9BACI</name>
<organism evidence="2 3">
    <name type="scientific">Halalkalibacter suaedae</name>
    <dbReference type="NCBI Taxonomy" id="2822140"/>
    <lineage>
        <taxon>Bacteria</taxon>
        <taxon>Bacillati</taxon>
        <taxon>Bacillota</taxon>
        <taxon>Bacilli</taxon>
        <taxon>Bacillales</taxon>
        <taxon>Bacillaceae</taxon>
        <taxon>Halalkalibacter</taxon>
    </lineage>
</organism>
<dbReference type="AlphaFoldDB" id="A0A940WPE8"/>
<reference evidence="2" key="1">
    <citation type="submission" date="2021-03" db="EMBL/GenBank/DDBJ databases">
        <title>Bacillus suaedae sp. nov., isolated from Suaeda aralocaspica.</title>
        <authorList>
            <person name="Lei R.F.R."/>
        </authorList>
    </citation>
    <scope>NUCLEOTIDE SEQUENCE</scope>
    <source>
        <strain evidence="2">YZJH907-2</strain>
    </source>
</reference>
<keyword evidence="1" id="KW-0472">Membrane</keyword>
<feature type="transmembrane region" description="Helical" evidence="1">
    <location>
        <begin position="120"/>
        <end position="139"/>
    </location>
</feature>
<protein>
    <submittedName>
        <fullName evidence="2">Uncharacterized protein</fullName>
    </submittedName>
</protein>
<evidence type="ECO:0000313" key="2">
    <source>
        <dbReference type="EMBL" id="MBP3950090.1"/>
    </source>
</evidence>
<gene>
    <name evidence="2" type="ORF">J7W16_03020</name>
</gene>
<feature type="transmembrane region" description="Helical" evidence="1">
    <location>
        <begin position="56"/>
        <end position="79"/>
    </location>
</feature>
<accession>A0A940WPE8</accession>
<feature type="transmembrane region" description="Helical" evidence="1">
    <location>
        <begin position="159"/>
        <end position="185"/>
    </location>
</feature>
<comment type="caution">
    <text evidence="2">The sequence shown here is derived from an EMBL/GenBank/DDBJ whole genome shotgun (WGS) entry which is preliminary data.</text>
</comment>
<keyword evidence="1" id="KW-0812">Transmembrane</keyword>
<proteinExistence type="predicted"/>
<dbReference type="RefSeq" id="WP_210595703.1">
    <property type="nucleotide sequence ID" value="NZ_JAGKSQ010000001.1"/>
</dbReference>
<evidence type="ECO:0000256" key="1">
    <source>
        <dbReference type="SAM" id="Phobius"/>
    </source>
</evidence>
<evidence type="ECO:0000313" key="3">
    <source>
        <dbReference type="Proteomes" id="UP000678228"/>
    </source>
</evidence>
<keyword evidence="3" id="KW-1185">Reference proteome</keyword>
<keyword evidence="1" id="KW-1133">Transmembrane helix</keyword>
<dbReference type="Proteomes" id="UP000678228">
    <property type="component" value="Unassembled WGS sequence"/>
</dbReference>
<feature type="transmembrane region" description="Helical" evidence="1">
    <location>
        <begin position="91"/>
        <end position="113"/>
    </location>
</feature>